<feature type="compositionally biased region" description="Low complexity" evidence="1">
    <location>
        <begin position="39"/>
        <end position="54"/>
    </location>
</feature>
<dbReference type="PRINTS" id="PR01217">
    <property type="entry name" value="PRICHEXTENSN"/>
</dbReference>
<feature type="compositionally biased region" description="Low complexity" evidence="1">
    <location>
        <begin position="280"/>
        <end position="290"/>
    </location>
</feature>
<comment type="caution">
    <text evidence="4">The sequence shown here is derived from an EMBL/GenBank/DDBJ whole genome shotgun (WGS) entry which is preliminary data.</text>
</comment>
<feature type="region of interest" description="Disordered" evidence="1">
    <location>
        <begin position="270"/>
        <end position="310"/>
    </location>
</feature>
<keyword evidence="2" id="KW-0472">Membrane</keyword>
<sequence>MKLRRALAAAVTTAALCPAALAAPPLAHATPGPTPGPTAGPALPSAAPSGTPAPTGTPPVPSASRSMPPPSQPPTTGRPSPGPSGPPSAAPSAAPGAPATASPSPAPSAAPSRRPDSCTRADVPGRKRVTTELRGLPSEIEAGSGWQEFTFRTTNVSDHELSSVAALLDAWSWRTSDFSETTAYLTVQWYDPATSSWRDVPRQFGYFGEARNLAPRAYADARLRLQVDAEAPAGIGAAFQLGHYRTGEGTCGYGEGEYYYFDVLPSGSRPGRHEDAKGTAKPPAKLPARPAGGGDGRGGRPAPQGGLSAIPVSGRLAATGSSSTLPAITASAGAALAVGAGAVVLVRRRRGAGGGNGA</sequence>
<feature type="compositionally biased region" description="Pro residues" evidence="1">
    <location>
        <begin position="80"/>
        <end position="89"/>
    </location>
</feature>
<dbReference type="Proteomes" id="UP000646244">
    <property type="component" value="Unassembled WGS sequence"/>
</dbReference>
<gene>
    <name evidence="4" type="ORF">GCM10010507_39840</name>
</gene>
<feature type="region of interest" description="Disordered" evidence="1">
    <location>
        <begin position="28"/>
        <end position="134"/>
    </location>
</feature>
<keyword evidence="2" id="KW-0812">Transmembrane</keyword>
<evidence type="ECO:0000313" key="4">
    <source>
        <dbReference type="EMBL" id="GHC58986.1"/>
    </source>
</evidence>
<dbReference type="EMBL" id="BMVB01000013">
    <property type="protein sequence ID" value="GHC58986.1"/>
    <property type="molecule type" value="Genomic_DNA"/>
</dbReference>
<evidence type="ECO:0000313" key="5">
    <source>
        <dbReference type="Proteomes" id="UP000646244"/>
    </source>
</evidence>
<evidence type="ECO:0008006" key="6">
    <source>
        <dbReference type="Google" id="ProtNLM"/>
    </source>
</evidence>
<dbReference type="AlphaFoldDB" id="A0A918TQP6"/>
<name>A0A918TQP6_STRCJ</name>
<evidence type="ECO:0000256" key="2">
    <source>
        <dbReference type="SAM" id="Phobius"/>
    </source>
</evidence>
<reference evidence="4" key="1">
    <citation type="journal article" date="2014" name="Int. J. Syst. Evol. Microbiol.">
        <title>Complete genome sequence of Corynebacterium casei LMG S-19264T (=DSM 44701T), isolated from a smear-ripened cheese.</title>
        <authorList>
            <consortium name="US DOE Joint Genome Institute (JGI-PGF)"/>
            <person name="Walter F."/>
            <person name="Albersmeier A."/>
            <person name="Kalinowski J."/>
            <person name="Ruckert C."/>
        </authorList>
    </citation>
    <scope>NUCLEOTIDE SEQUENCE</scope>
    <source>
        <strain evidence="4">JCM 4633</strain>
    </source>
</reference>
<reference evidence="4" key="2">
    <citation type="submission" date="2020-09" db="EMBL/GenBank/DDBJ databases">
        <authorList>
            <person name="Sun Q."/>
            <person name="Ohkuma M."/>
        </authorList>
    </citation>
    <scope>NUCLEOTIDE SEQUENCE</scope>
    <source>
        <strain evidence="4">JCM 4633</strain>
    </source>
</reference>
<feature type="chain" id="PRO_5038569398" description="Gram-positive cocci surface proteins LPxTG domain-containing protein" evidence="3">
    <location>
        <begin position="23"/>
        <end position="358"/>
    </location>
</feature>
<feature type="compositionally biased region" description="Pro residues" evidence="1">
    <location>
        <begin position="55"/>
        <end position="73"/>
    </location>
</feature>
<keyword evidence="3" id="KW-0732">Signal</keyword>
<evidence type="ECO:0000256" key="3">
    <source>
        <dbReference type="SAM" id="SignalP"/>
    </source>
</evidence>
<accession>A0A918TQP6</accession>
<feature type="transmembrane region" description="Helical" evidence="2">
    <location>
        <begin position="325"/>
        <end position="346"/>
    </location>
</feature>
<evidence type="ECO:0000256" key="1">
    <source>
        <dbReference type="SAM" id="MobiDB-lite"/>
    </source>
</evidence>
<feature type="compositionally biased region" description="Low complexity" evidence="1">
    <location>
        <begin position="90"/>
        <end position="112"/>
    </location>
</feature>
<dbReference type="RefSeq" id="WP_190111199.1">
    <property type="nucleotide sequence ID" value="NZ_BMVB01000013.1"/>
</dbReference>
<proteinExistence type="predicted"/>
<organism evidence="4 5">
    <name type="scientific">Streptomyces cinnamoneus</name>
    <name type="common">Streptoverticillium cinnamoneum</name>
    <dbReference type="NCBI Taxonomy" id="53446"/>
    <lineage>
        <taxon>Bacteria</taxon>
        <taxon>Bacillati</taxon>
        <taxon>Actinomycetota</taxon>
        <taxon>Actinomycetes</taxon>
        <taxon>Kitasatosporales</taxon>
        <taxon>Streptomycetaceae</taxon>
        <taxon>Streptomyces</taxon>
        <taxon>Streptomyces cinnamoneus group</taxon>
    </lineage>
</organism>
<feature type="compositionally biased region" description="Basic and acidic residues" evidence="1">
    <location>
        <begin position="113"/>
        <end position="131"/>
    </location>
</feature>
<feature type="signal peptide" evidence="3">
    <location>
        <begin position="1"/>
        <end position="22"/>
    </location>
</feature>
<protein>
    <recommendedName>
        <fullName evidence="6">Gram-positive cocci surface proteins LPxTG domain-containing protein</fullName>
    </recommendedName>
</protein>
<dbReference type="NCBIfam" id="NF041528">
    <property type="entry name" value="strep_LAETG"/>
    <property type="match status" value="1"/>
</dbReference>
<keyword evidence="2" id="KW-1133">Transmembrane helix</keyword>